<dbReference type="PANTHER" id="PTHR33116:SF86">
    <property type="entry name" value="REVERSE TRANSCRIPTASE DOMAIN-CONTAINING PROTEIN"/>
    <property type="match status" value="1"/>
</dbReference>
<dbReference type="AlphaFoldDB" id="A0AAW1VKU4"/>
<gene>
    <name evidence="1" type="ORF">M0R45_001771</name>
</gene>
<accession>A0AAW1VKU4</accession>
<name>A0AAW1VKU4_RUBAR</name>
<evidence type="ECO:0000313" key="2">
    <source>
        <dbReference type="Proteomes" id="UP001457282"/>
    </source>
</evidence>
<dbReference type="PANTHER" id="PTHR33116">
    <property type="entry name" value="REVERSE TRANSCRIPTASE ZINC-BINDING DOMAIN-CONTAINING PROTEIN-RELATED-RELATED"/>
    <property type="match status" value="1"/>
</dbReference>
<dbReference type="EMBL" id="JBEDUW010000267">
    <property type="protein sequence ID" value="KAK9902296.1"/>
    <property type="molecule type" value="Genomic_DNA"/>
</dbReference>
<dbReference type="Proteomes" id="UP001457282">
    <property type="component" value="Unassembled WGS sequence"/>
</dbReference>
<evidence type="ECO:0000313" key="1">
    <source>
        <dbReference type="EMBL" id="KAK9902296.1"/>
    </source>
</evidence>
<sequence>MVLNNILKDFCVASGQSINFEKSSLFFTPNTPMGLQNKLGIFSTSLQQLVQSEFLSQAGKEVLIKAVATAVPAYPMSCFKMPVTLCRAINSEIANFWWGLNEDSKKFTGRLGQNCVCPKVMEEWGLEIWSLSTLPYLQNSVGGFRTTRKLFGFVSLKPDISTTASSSKPKLAHDPLGLGVVY</sequence>
<proteinExistence type="predicted"/>
<keyword evidence="2" id="KW-1185">Reference proteome</keyword>
<protein>
    <recommendedName>
        <fullName evidence="3">Reverse transcriptase</fullName>
    </recommendedName>
</protein>
<organism evidence="1 2">
    <name type="scientific">Rubus argutus</name>
    <name type="common">Southern blackberry</name>
    <dbReference type="NCBI Taxonomy" id="59490"/>
    <lineage>
        <taxon>Eukaryota</taxon>
        <taxon>Viridiplantae</taxon>
        <taxon>Streptophyta</taxon>
        <taxon>Embryophyta</taxon>
        <taxon>Tracheophyta</taxon>
        <taxon>Spermatophyta</taxon>
        <taxon>Magnoliopsida</taxon>
        <taxon>eudicotyledons</taxon>
        <taxon>Gunneridae</taxon>
        <taxon>Pentapetalae</taxon>
        <taxon>rosids</taxon>
        <taxon>fabids</taxon>
        <taxon>Rosales</taxon>
        <taxon>Rosaceae</taxon>
        <taxon>Rosoideae</taxon>
        <taxon>Rosoideae incertae sedis</taxon>
        <taxon>Rubus</taxon>
    </lineage>
</organism>
<comment type="caution">
    <text evidence="1">The sequence shown here is derived from an EMBL/GenBank/DDBJ whole genome shotgun (WGS) entry which is preliminary data.</text>
</comment>
<reference evidence="1 2" key="1">
    <citation type="journal article" date="2023" name="G3 (Bethesda)">
        <title>A chromosome-length genome assembly and annotation of blackberry (Rubus argutus, cv. 'Hillquist').</title>
        <authorList>
            <person name="Bruna T."/>
            <person name="Aryal R."/>
            <person name="Dudchenko O."/>
            <person name="Sargent D.J."/>
            <person name="Mead D."/>
            <person name="Buti M."/>
            <person name="Cavallini A."/>
            <person name="Hytonen T."/>
            <person name="Andres J."/>
            <person name="Pham M."/>
            <person name="Weisz D."/>
            <person name="Mascagni F."/>
            <person name="Usai G."/>
            <person name="Natali L."/>
            <person name="Bassil N."/>
            <person name="Fernandez G.E."/>
            <person name="Lomsadze A."/>
            <person name="Armour M."/>
            <person name="Olukolu B."/>
            <person name="Poorten T."/>
            <person name="Britton C."/>
            <person name="Davik J."/>
            <person name="Ashrafi H."/>
            <person name="Aiden E.L."/>
            <person name="Borodovsky M."/>
            <person name="Worthington M."/>
        </authorList>
    </citation>
    <scope>NUCLEOTIDE SEQUENCE [LARGE SCALE GENOMIC DNA]</scope>
    <source>
        <strain evidence="1">PI 553951</strain>
    </source>
</reference>
<evidence type="ECO:0008006" key="3">
    <source>
        <dbReference type="Google" id="ProtNLM"/>
    </source>
</evidence>